<dbReference type="PANTHER" id="PTHR38421:SF1">
    <property type="entry name" value="TRANSMEMBRANE PROTEIN"/>
    <property type="match status" value="1"/>
</dbReference>
<accession>A0AAN7TKD8</accession>
<feature type="transmembrane region" description="Helical" evidence="2">
    <location>
        <begin position="223"/>
        <end position="244"/>
    </location>
</feature>
<comment type="caution">
    <text evidence="3">The sequence shown here is derived from an EMBL/GenBank/DDBJ whole genome shotgun (WGS) entry which is preliminary data.</text>
</comment>
<name>A0AAN7TKD8_9PEZI</name>
<dbReference type="AlphaFoldDB" id="A0AAN7TKD8"/>
<dbReference type="Proteomes" id="UP001310890">
    <property type="component" value="Unassembled WGS sequence"/>
</dbReference>
<feature type="region of interest" description="Disordered" evidence="1">
    <location>
        <begin position="368"/>
        <end position="391"/>
    </location>
</feature>
<evidence type="ECO:0000256" key="1">
    <source>
        <dbReference type="SAM" id="MobiDB-lite"/>
    </source>
</evidence>
<dbReference type="PANTHER" id="PTHR38421">
    <property type="entry name" value="TRANSMEMBRANE PROTEIN USGS"/>
    <property type="match status" value="1"/>
</dbReference>
<feature type="transmembrane region" description="Helical" evidence="2">
    <location>
        <begin position="291"/>
        <end position="316"/>
    </location>
</feature>
<keyword evidence="2" id="KW-0472">Membrane</keyword>
<keyword evidence="2" id="KW-1133">Transmembrane helix</keyword>
<keyword evidence="2" id="KW-0812">Transmembrane</keyword>
<evidence type="ECO:0000256" key="2">
    <source>
        <dbReference type="SAM" id="Phobius"/>
    </source>
</evidence>
<sequence length="391" mass="44799">MAAKGGFDVQQVLENLHTSFEPNAMIRGAQLTFVGANRSLQNPGLFTSSHYRQAALAVVAGLAIRLIVSLPTLAIRLLIRFIGLFVDLEHSAWDEDVVEGIEFVEHSVLQIPFFLMSFIRYLSPAMDDMFMNSLSWVDQTYTQKHKRDDPNELRAMYYPNLHAYNQQGAQHQGKDPHHRKDPKQALIAFLTRFGRKAALSLSIYLLSFLPYVGRFVLPAASFYTFNKAVGFTPAVIVFSTGIFLPKRYLVHFLQSYFSSRSLMRELLDPYFSRIHYNPQQRRAWFKDREGVLYGFALTFYLFLRIPLCGVLVYGIAEASTAYLITKITEPPPDPQDGKAVEQFKSEDVKWENKQKFLSLPMDALDRMNIKAKSREQERPDNAGDIKGRQYT</sequence>
<reference evidence="3" key="1">
    <citation type="submission" date="2023-08" db="EMBL/GenBank/DDBJ databases">
        <title>Black Yeasts Isolated from many extreme environments.</title>
        <authorList>
            <person name="Coleine C."/>
            <person name="Stajich J.E."/>
            <person name="Selbmann L."/>
        </authorList>
    </citation>
    <scope>NUCLEOTIDE SEQUENCE</scope>
    <source>
        <strain evidence="3">CCFEE 5401</strain>
    </source>
</reference>
<dbReference type="EMBL" id="JAVRRL010000012">
    <property type="protein sequence ID" value="KAK5115504.1"/>
    <property type="molecule type" value="Genomic_DNA"/>
</dbReference>
<proteinExistence type="predicted"/>
<evidence type="ECO:0008006" key="5">
    <source>
        <dbReference type="Google" id="ProtNLM"/>
    </source>
</evidence>
<protein>
    <recommendedName>
        <fullName evidence="5">Transmembrane protein UsgS</fullName>
    </recommendedName>
</protein>
<feature type="transmembrane region" description="Helical" evidence="2">
    <location>
        <begin position="54"/>
        <end position="83"/>
    </location>
</feature>
<feature type="transmembrane region" description="Helical" evidence="2">
    <location>
        <begin position="197"/>
        <end position="217"/>
    </location>
</feature>
<organism evidence="3 4">
    <name type="scientific">Meristemomyces frigidus</name>
    <dbReference type="NCBI Taxonomy" id="1508187"/>
    <lineage>
        <taxon>Eukaryota</taxon>
        <taxon>Fungi</taxon>
        <taxon>Dikarya</taxon>
        <taxon>Ascomycota</taxon>
        <taxon>Pezizomycotina</taxon>
        <taxon>Dothideomycetes</taxon>
        <taxon>Dothideomycetidae</taxon>
        <taxon>Mycosphaerellales</taxon>
        <taxon>Teratosphaeriaceae</taxon>
        <taxon>Meristemomyces</taxon>
    </lineage>
</organism>
<evidence type="ECO:0000313" key="4">
    <source>
        <dbReference type="Proteomes" id="UP001310890"/>
    </source>
</evidence>
<evidence type="ECO:0000313" key="3">
    <source>
        <dbReference type="EMBL" id="KAK5115504.1"/>
    </source>
</evidence>
<gene>
    <name evidence="3" type="ORF">LTR62_001163</name>
</gene>